<dbReference type="SUPFAM" id="SSF56784">
    <property type="entry name" value="HAD-like"/>
    <property type="match status" value="1"/>
</dbReference>
<dbReference type="GO" id="GO:0003824">
    <property type="term" value="F:catalytic activity"/>
    <property type="evidence" value="ECO:0007669"/>
    <property type="project" value="UniProtKB-ARBA"/>
</dbReference>
<protein>
    <recommendedName>
        <fullName evidence="6">Haloacid dehalogenase-like hydrolase domain-containing protein Sgpp</fullName>
    </recommendedName>
</protein>
<dbReference type="Proteomes" id="UP000507245">
    <property type="component" value="Unassembled WGS sequence"/>
</dbReference>
<keyword evidence="3" id="KW-0460">Magnesium</keyword>
<comment type="cofactor">
    <cofactor evidence="1">
        <name>Mg(2+)</name>
        <dbReference type="ChEBI" id="CHEBI:18420"/>
    </cofactor>
</comment>
<dbReference type="PANTHER" id="PTHR46193:SF9">
    <property type="entry name" value="HALOACID DEHALOGENASE-LIKE HYDROLASE DOMAIN-CONTAINING PROTEIN SGPP"/>
    <property type="match status" value="1"/>
</dbReference>
<dbReference type="InterPro" id="IPR051600">
    <property type="entry name" value="Beta-PGM-like"/>
</dbReference>
<dbReference type="InterPro" id="IPR006439">
    <property type="entry name" value="HAD-SF_hydro_IA"/>
</dbReference>
<keyword evidence="5" id="KW-1185">Reference proteome</keyword>
<dbReference type="EMBL" id="CAEKKB010000005">
    <property type="protein sequence ID" value="CAB4309759.1"/>
    <property type="molecule type" value="Genomic_DNA"/>
</dbReference>
<organism evidence="4 5">
    <name type="scientific">Prunus armeniaca</name>
    <name type="common">Apricot</name>
    <name type="synonym">Armeniaca vulgaris</name>
    <dbReference type="NCBI Taxonomy" id="36596"/>
    <lineage>
        <taxon>Eukaryota</taxon>
        <taxon>Viridiplantae</taxon>
        <taxon>Streptophyta</taxon>
        <taxon>Embryophyta</taxon>
        <taxon>Tracheophyta</taxon>
        <taxon>Spermatophyta</taxon>
        <taxon>Magnoliopsida</taxon>
        <taxon>eudicotyledons</taxon>
        <taxon>Gunneridae</taxon>
        <taxon>Pentapetalae</taxon>
        <taxon>rosids</taxon>
        <taxon>fabids</taxon>
        <taxon>Rosales</taxon>
        <taxon>Rosaceae</taxon>
        <taxon>Amygdaloideae</taxon>
        <taxon>Amygdaleae</taxon>
        <taxon>Prunus</taxon>
    </lineage>
</organism>
<name>A0A6J5X7G9_PRUAR</name>
<keyword evidence="2" id="KW-0479">Metal-binding</keyword>
<dbReference type="GO" id="GO:0046872">
    <property type="term" value="F:metal ion binding"/>
    <property type="evidence" value="ECO:0007669"/>
    <property type="project" value="UniProtKB-KW"/>
</dbReference>
<dbReference type="InterPro" id="IPR036412">
    <property type="entry name" value="HAD-like_sf"/>
</dbReference>
<evidence type="ECO:0000313" key="4">
    <source>
        <dbReference type="EMBL" id="CAB4309759.1"/>
    </source>
</evidence>
<accession>A0A6J5X7G9</accession>
<dbReference type="Gene3D" id="1.10.150.240">
    <property type="entry name" value="Putative phosphatase, domain 2"/>
    <property type="match status" value="1"/>
</dbReference>
<reference evidence="5" key="1">
    <citation type="journal article" date="2020" name="Genome Biol.">
        <title>Gamete binning: chromosome-level and haplotype-resolved genome assembly enabled by high-throughput single-cell sequencing of gamete genomes.</title>
        <authorList>
            <person name="Campoy J.A."/>
            <person name="Sun H."/>
            <person name="Goel M."/>
            <person name="Jiao W.-B."/>
            <person name="Folz-Donahue K."/>
            <person name="Wang N."/>
            <person name="Rubio M."/>
            <person name="Liu C."/>
            <person name="Kukat C."/>
            <person name="Ruiz D."/>
            <person name="Huettel B."/>
            <person name="Schneeberger K."/>
        </authorList>
    </citation>
    <scope>NUCLEOTIDE SEQUENCE [LARGE SCALE GENOMIC DNA]</scope>
    <source>
        <strain evidence="5">cv. Rojo Pasion</strain>
    </source>
</reference>
<dbReference type="CDD" id="cd07505">
    <property type="entry name" value="HAD_BPGM-like"/>
    <property type="match status" value="1"/>
</dbReference>
<evidence type="ECO:0000313" key="5">
    <source>
        <dbReference type="Proteomes" id="UP000507245"/>
    </source>
</evidence>
<dbReference type="InterPro" id="IPR041492">
    <property type="entry name" value="HAD_2"/>
</dbReference>
<dbReference type="PANTHER" id="PTHR46193">
    <property type="entry name" value="6-PHOSPHOGLUCONATE PHOSPHATASE"/>
    <property type="match status" value="1"/>
</dbReference>
<dbReference type="OrthoDB" id="40579at2759"/>
<dbReference type="Pfam" id="PF13419">
    <property type="entry name" value="HAD_2"/>
    <property type="match status" value="1"/>
</dbReference>
<dbReference type="PRINTS" id="PR00413">
    <property type="entry name" value="HADHALOGNASE"/>
</dbReference>
<dbReference type="SFLD" id="SFLDG01129">
    <property type="entry name" value="C1.5:_HAD__Beta-PGM__Phosphata"/>
    <property type="match status" value="1"/>
</dbReference>
<dbReference type="InterPro" id="IPR023214">
    <property type="entry name" value="HAD_sf"/>
</dbReference>
<dbReference type="Gene3D" id="3.40.50.1000">
    <property type="entry name" value="HAD superfamily/HAD-like"/>
    <property type="match status" value="1"/>
</dbReference>
<proteinExistence type="predicted"/>
<evidence type="ECO:0000256" key="2">
    <source>
        <dbReference type="ARBA" id="ARBA00022723"/>
    </source>
</evidence>
<gene>
    <name evidence="4" type="ORF">ORAREDHAP_LOCUS31107</name>
</gene>
<evidence type="ECO:0000256" key="1">
    <source>
        <dbReference type="ARBA" id="ARBA00001946"/>
    </source>
</evidence>
<evidence type="ECO:0000256" key="3">
    <source>
        <dbReference type="ARBA" id="ARBA00022842"/>
    </source>
</evidence>
<dbReference type="AlphaFoldDB" id="A0A6J5X7G9"/>
<dbReference type="SFLD" id="SFLDS00003">
    <property type="entry name" value="Haloacid_Dehalogenase"/>
    <property type="match status" value="1"/>
</dbReference>
<sequence length="250" mass="27396">MTTSSGENSVESKSSLSGIAPLEAVLFDIDGTLCDSDPIHCHAFREMLQEIGFNGGVPITEEYYIDNIGGRHNDDIARILFPDDFQRGLKFTDDKEVMFRKLAPGQLKPVKGLHKLRKWIEDRGLKRAAVSNAPRPNAELMISILGLSDFFHAVILGSDCEHVKPHPDPYLKALETLNASKDHTFVILLLGFNILAAGMPVVGLTTGNPAHLLMEAKPTFLIKDYEDPKLWAALEELDKMGGTAISTSGA</sequence>
<evidence type="ECO:0008006" key="6">
    <source>
        <dbReference type="Google" id="ProtNLM"/>
    </source>
</evidence>
<dbReference type="InterPro" id="IPR023198">
    <property type="entry name" value="PGP-like_dom2"/>
</dbReference>